<evidence type="ECO:0000313" key="3">
    <source>
        <dbReference type="Proteomes" id="UP001439008"/>
    </source>
</evidence>
<dbReference type="InterPro" id="IPR040724">
    <property type="entry name" value="PheRS_DBD1"/>
</dbReference>
<keyword evidence="3" id="KW-1185">Reference proteome</keyword>
<accession>A0ABV2AQ87</accession>
<protein>
    <recommendedName>
        <fullName evidence="1">PheRS DNA binding domain-containing protein</fullName>
    </recommendedName>
</protein>
<organism evidence="2 3">
    <name type="scientific">Bonamia ostreae</name>
    <dbReference type="NCBI Taxonomy" id="126728"/>
    <lineage>
        <taxon>Eukaryota</taxon>
        <taxon>Sar</taxon>
        <taxon>Rhizaria</taxon>
        <taxon>Endomyxa</taxon>
        <taxon>Ascetosporea</taxon>
        <taxon>Haplosporida</taxon>
        <taxon>Bonamia</taxon>
    </lineage>
</organism>
<feature type="domain" description="PheRS DNA binding" evidence="1">
    <location>
        <begin position="7"/>
        <end position="54"/>
    </location>
</feature>
<comment type="caution">
    <text evidence="2">The sequence shown here is derived from an EMBL/GenBank/DDBJ whole genome shotgun (WGS) entry which is preliminary data.</text>
</comment>
<dbReference type="Gene3D" id="3.30.1370.240">
    <property type="match status" value="1"/>
</dbReference>
<dbReference type="EMBL" id="JBDODL010001819">
    <property type="protein sequence ID" value="MES1921826.1"/>
    <property type="molecule type" value="Genomic_DNA"/>
</dbReference>
<gene>
    <name evidence="2" type="ORF">MHBO_003362</name>
</gene>
<evidence type="ECO:0000313" key="2">
    <source>
        <dbReference type="EMBL" id="MES1921826.1"/>
    </source>
</evidence>
<proteinExistence type="predicted"/>
<sequence length="136" mass="15316">MASKLIIETAIIKTLQKSESVDSLKFSKENNFDHNNVVSTIKSMEAKDTIKLELIKLEKTILTDMANYILENGSPEFLVFHLIPENGILKEELTNLIISEKSKNSNEMVKNGLSNCLKLKKISISKTENGLYVTKN</sequence>
<feature type="non-terminal residue" evidence="2">
    <location>
        <position position="136"/>
    </location>
</feature>
<evidence type="ECO:0000259" key="1">
    <source>
        <dbReference type="Pfam" id="PF18552"/>
    </source>
</evidence>
<dbReference type="Proteomes" id="UP001439008">
    <property type="component" value="Unassembled WGS sequence"/>
</dbReference>
<name>A0ABV2AQ87_9EUKA</name>
<dbReference type="Pfam" id="PF18552">
    <property type="entry name" value="PheRS_DBD1"/>
    <property type="match status" value="1"/>
</dbReference>
<reference evidence="2 3" key="1">
    <citation type="journal article" date="2024" name="BMC Biol.">
        <title>Comparative genomics of Ascetosporea gives new insight into the evolutionary basis for animal parasitism in Rhizaria.</title>
        <authorList>
            <person name="Hiltunen Thoren M."/>
            <person name="Onut-Brannstrom I."/>
            <person name="Alfjorden A."/>
            <person name="Peckova H."/>
            <person name="Swords F."/>
            <person name="Hooper C."/>
            <person name="Holzer A.S."/>
            <person name="Bass D."/>
            <person name="Burki F."/>
        </authorList>
    </citation>
    <scope>NUCLEOTIDE SEQUENCE [LARGE SCALE GENOMIC DNA]</scope>
    <source>
        <strain evidence="2">20-A016</strain>
    </source>
</reference>